<accession>A0AAE1D4A0</accession>
<proteinExistence type="predicted"/>
<reference evidence="2" key="1">
    <citation type="journal article" date="2023" name="G3 (Bethesda)">
        <title>A reference genome for the long-term kleptoplast-retaining sea slug Elysia crispata morphotype clarki.</title>
        <authorList>
            <person name="Eastman K.E."/>
            <person name="Pendleton A.L."/>
            <person name="Shaikh M.A."/>
            <person name="Suttiyut T."/>
            <person name="Ogas R."/>
            <person name="Tomko P."/>
            <person name="Gavelis G."/>
            <person name="Widhalm J.R."/>
            <person name="Wisecaver J.H."/>
        </authorList>
    </citation>
    <scope>NUCLEOTIDE SEQUENCE</scope>
    <source>
        <strain evidence="2">ECLA1</strain>
    </source>
</reference>
<comment type="caution">
    <text evidence="2">The sequence shown here is derived from an EMBL/GenBank/DDBJ whole genome shotgun (WGS) entry which is preliminary data.</text>
</comment>
<gene>
    <name evidence="2" type="ORF">RRG08_018461</name>
</gene>
<name>A0AAE1D4A0_9GAST</name>
<evidence type="ECO:0000256" key="1">
    <source>
        <dbReference type="SAM" id="MobiDB-lite"/>
    </source>
</evidence>
<dbReference type="AlphaFoldDB" id="A0AAE1D4A0"/>
<evidence type="ECO:0000313" key="2">
    <source>
        <dbReference type="EMBL" id="KAK3756737.1"/>
    </source>
</evidence>
<keyword evidence="3" id="KW-1185">Reference proteome</keyword>
<feature type="region of interest" description="Disordered" evidence="1">
    <location>
        <begin position="57"/>
        <end position="79"/>
    </location>
</feature>
<dbReference type="EMBL" id="JAWDGP010005477">
    <property type="protein sequence ID" value="KAK3756737.1"/>
    <property type="molecule type" value="Genomic_DNA"/>
</dbReference>
<protein>
    <submittedName>
        <fullName evidence="2">Uncharacterized protein</fullName>
    </submittedName>
</protein>
<organism evidence="2 3">
    <name type="scientific">Elysia crispata</name>
    <name type="common">lettuce slug</name>
    <dbReference type="NCBI Taxonomy" id="231223"/>
    <lineage>
        <taxon>Eukaryota</taxon>
        <taxon>Metazoa</taxon>
        <taxon>Spiralia</taxon>
        <taxon>Lophotrochozoa</taxon>
        <taxon>Mollusca</taxon>
        <taxon>Gastropoda</taxon>
        <taxon>Heterobranchia</taxon>
        <taxon>Euthyneura</taxon>
        <taxon>Panpulmonata</taxon>
        <taxon>Sacoglossa</taxon>
        <taxon>Placobranchoidea</taxon>
        <taxon>Plakobranchidae</taxon>
        <taxon>Elysia</taxon>
    </lineage>
</organism>
<evidence type="ECO:0000313" key="3">
    <source>
        <dbReference type="Proteomes" id="UP001283361"/>
    </source>
</evidence>
<sequence length="91" mass="10810">MDLAKRRGAKHMQKKQYDTITKPSCTQRECKERQCSHCLQYRSTHYKLQQPNNMMRLQSGRGLQPPMPKPDVEMNFEPTPGHFHQLRVKEL</sequence>
<dbReference type="Proteomes" id="UP001283361">
    <property type="component" value="Unassembled WGS sequence"/>
</dbReference>